<name>A0A4U5M8F5_STECR</name>
<evidence type="ECO:0000313" key="1">
    <source>
        <dbReference type="EMBL" id="TKR65231.1"/>
    </source>
</evidence>
<dbReference type="AlphaFoldDB" id="A0A4U5M8F5"/>
<proteinExistence type="predicted"/>
<protein>
    <submittedName>
        <fullName evidence="1">Uncharacterized protein</fullName>
    </submittedName>
</protein>
<sequence>MLSGWNFCGTIVEQGAELLPTRSNLSVYFSGFAREAAFVKNEKMCITKKRKILVMHYNSKNCIFCIKTEISKYVNDKNDL</sequence>
<reference evidence="1 2" key="1">
    <citation type="journal article" date="2015" name="Genome Biol.">
        <title>Comparative genomics of Steinernema reveals deeply conserved gene regulatory networks.</title>
        <authorList>
            <person name="Dillman A.R."/>
            <person name="Macchietto M."/>
            <person name="Porter C.F."/>
            <person name="Rogers A."/>
            <person name="Williams B."/>
            <person name="Antoshechkin I."/>
            <person name="Lee M.M."/>
            <person name="Goodwin Z."/>
            <person name="Lu X."/>
            <person name="Lewis E.E."/>
            <person name="Goodrich-Blair H."/>
            <person name="Stock S.P."/>
            <person name="Adams B.J."/>
            <person name="Sternberg P.W."/>
            <person name="Mortazavi A."/>
        </authorList>
    </citation>
    <scope>NUCLEOTIDE SEQUENCE [LARGE SCALE GENOMIC DNA]</scope>
    <source>
        <strain evidence="1 2">ALL</strain>
    </source>
</reference>
<reference evidence="1 2" key="2">
    <citation type="journal article" date="2019" name="G3 (Bethesda)">
        <title>Hybrid Assembly of the Genome of the Entomopathogenic Nematode Steinernema carpocapsae Identifies the X-Chromosome.</title>
        <authorList>
            <person name="Serra L."/>
            <person name="Macchietto M."/>
            <person name="Macias-Munoz A."/>
            <person name="McGill C.J."/>
            <person name="Rodriguez I.M."/>
            <person name="Rodriguez B."/>
            <person name="Murad R."/>
            <person name="Mortazavi A."/>
        </authorList>
    </citation>
    <scope>NUCLEOTIDE SEQUENCE [LARGE SCALE GENOMIC DNA]</scope>
    <source>
        <strain evidence="1 2">ALL</strain>
    </source>
</reference>
<dbReference type="Proteomes" id="UP000298663">
    <property type="component" value="Unassembled WGS sequence"/>
</dbReference>
<accession>A0A4U5M8F5</accession>
<evidence type="ECO:0000313" key="2">
    <source>
        <dbReference type="Proteomes" id="UP000298663"/>
    </source>
</evidence>
<comment type="caution">
    <text evidence="1">The sequence shown here is derived from an EMBL/GenBank/DDBJ whole genome shotgun (WGS) entry which is preliminary data.</text>
</comment>
<gene>
    <name evidence="1" type="ORF">L596_025662</name>
</gene>
<dbReference type="EMBL" id="AZBU02000009">
    <property type="protein sequence ID" value="TKR65231.1"/>
    <property type="molecule type" value="Genomic_DNA"/>
</dbReference>
<keyword evidence="2" id="KW-1185">Reference proteome</keyword>
<organism evidence="1 2">
    <name type="scientific">Steinernema carpocapsae</name>
    <name type="common">Entomopathogenic nematode</name>
    <dbReference type="NCBI Taxonomy" id="34508"/>
    <lineage>
        <taxon>Eukaryota</taxon>
        <taxon>Metazoa</taxon>
        <taxon>Ecdysozoa</taxon>
        <taxon>Nematoda</taxon>
        <taxon>Chromadorea</taxon>
        <taxon>Rhabditida</taxon>
        <taxon>Tylenchina</taxon>
        <taxon>Panagrolaimomorpha</taxon>
        <taxon>Strongyloidoidea</taxon>
        <taxon>Steinernematidae</taxon>
        <taxon>Steinernema</taxon>
    </lineage>
</organism>